<dbReference type="InterPro" id="IPR006951">
    <property type="entry name" value="DUF643"/>
</dbReference>
<organism evidence="1 2">
    <name type="scientific">Borreliella garinii PBr</name>
    <dbReference type="NCBI Taxonomy" id="498743"/>
    <lineage>
        <taxon>Bacteria</taxon>
        <taxon>Pseudomonadati</taxon>
        <taxon>Spirochaetota</taxon>
        <taxon>Spirochaetia</taxon>
        <taxon>Spirochaetales</taxon>
        <taxon>Borreliaceae</taxon>
        <taxon>Borreliella</taxon>
    </lineage>
</organism>
<dbReference type="Pfam" id="PF04867">
    <property type="entry name" value="DUF643"/>
    <property type="match status" value="1"/>
</dbReference>
<keyword evidence="1" id="KW-0614">Plasmid</keyword>
<protein>
    <submittedName>
        <fullName evidence="1">Uncharacterized protein</fullName>
    </submittedName>
</protein>
<dbReference type="Proteomes" id="UP000006103">
    <property type="component" value="Plasmid PBr_cp32-5"/>
</dbReference>
<sequence length="158" mass="19119">MFLLYYYIDNMHANKISDFYDNLDKETHIAYEIINDPLGPPTKEFIKGVLKDGYLIEKYRSSKNVEINYSYKEGILEKCLEKLGEDKSIDFLFFVSYIFYKIIRKVSKRNQLHAIEDFKDMLFMSIHYYDKGIFTSNNFMHEVKYFYKLIKSRFIKIQ</sequence>
<proteinExistence type="predicted"/>
<reference evidence="1 2" key="1">
    <citation type="journal article" date="2011" name="J. Bacteriol.">
        <title>Whole-genome sequences of two Borrelia afzelii and two Borrelia garinii Lyme disease agent isolates.</title>
        <authorList>
            <person name="Casjens S.R."/>
            <person name="Mongodin E.F."/>
            <person name="Qiu W.-G."/>
            <person name="Dunn J.J."/>
            <person name="Luft B.J."/>
            <person name="Fraser-Liggett C.M."/>
            <person name="Schutzer S.E."/>
        </authorList>
    </citation>
    <scope>NUCLEOTIDE SEQUENCE [LARGE SCALE GENOMIC DNA]</scope>
    <source>
        <strain evidence="1 2">PBr</strain>
    </source>
</reference>
<evidence type="ECO:0000313" key="2">
    <source>
        <dbReference type="Proteomes" id="UP000006103"/>
    </source>
</evidence>
<gene>
    <name evidence="1" type="ORF">BGAPBR_V0041</name>
</gene>
<dbReference type="AlphaFoldDB" id="B8F0X7"/>
<keyword evidence="2" id="KW-1185">Reference proteome</keyword>
<dbReference type="EMBL" id="CP001303">
    <property type="protein sequence ID" value="ACL34554.1"/>
    <property type="molecule type" value="Genomic_DNA"/>
</dbReference>
<accession>B8F0X7</accession>
<geneLocation type="plasmid" evidence="1 2">
    <name>PBr_cp32-5</name>
</geneLocation>
<name>B8F0X7_BORGR</name>
<evidence type="ECO:0000313" key="1">
    <source>
        <dbReference type="EMBL" id="ACL34554.1"/>
    </source>
</evidence>